<dbReference type="RefSeq" id="WP_099516622.1">
    <property type="nucleotide sequence ID" value="NZ_CP016808.1"/>
</dbReference>
<organism evidence="1">
    <name type="scientific">Paenibacillus sp. BIHB 4019</name>
    <dbReference type="NCBI Taxonomy" id="1870819"/>
    <lineage>
        <taxon>Bacteria</taxon>
        <taxon>Bacillati</taxon>
        <taxon>Bacillota</taxon>
        <taxon>Bacilli</taxon>
        <taxon>Bacillales</taxon>
        <taxon>Paenibacillaceae</taxon>
        <taxon>Paenibacillus</taxon>
    </lineage>
</organism>
<dbReference type="EMBL" id="CP016808">
    <property type="protein sequence ID" value="ANY65210.1"/>
    <property type="molecule type" value="Genomic_DNA"/>
</dbReference>
<accession>A0A1B2DBW5</accession>
<gene>
    <name evidence="1" type="ORF">BBD42_00990</name>
</gene>
<name>A0A1B2DBW5_9BACL</name>
<reference evidence="1" key="1">
    <citation type="submission" date="2016-08" db="EMBL/GenBank/DDBJ databases">
        <title>Complete Genome Seqeunce of Paenibacillus sp. BIHB 4019 from tea rhizoplane.</title>
        <authorList>
            <person name="Thakur R."/>
            <person name="Swarnkar M.K."/>
            <person name="Gulati A."/>
        </authorList>
    </citation>
    <scope>NUCLEOTIDE SEQUENCE [LARGE SCALE GENOMIC DNA]</scope>
    <source>
        <strain evidence="1">BIHB4019</strain>
    </source>
</reference>
<proteinExistence type="predicted"/>
<sequence length="69" mass="7730">MASMKEDKPKPSSRFMRLLGFAYSGRPLIYNVSALQISYNKTIASGKYGPSELETKRTMRDGKRAGNRA</sequence>
<evidence type="ECO:0000313" key="1">
    <source>
        <dbReference type="EMBL" id="ANY65210.1"/>
    </source>
</evidence>
<protein>
    <submittedName>
        <fullName evidence="1">Uncharacterized protein</fullName>
    </submittedName>
</protein>
<dbReference type="AlphaFoldDB" id="A0A1B2DBW5"/>